<reference evidence="6" key="2">
    <citation type="submission" date="2023-01" db="EMBL/GenBank/DDBJ databases">
        <authorList>
            <person name="Sun Q."/>
            <person name="Evtushenko L."/>
        </authorList>
    </citation>
    <scope>NUCLEOTIDE SEQUENCE</scope>
    <source>
        <strain evidence="6">VKM Ac-1958</strain>
    </source>
</reference>
<proteinExistence type="predicted"/>
<evidence type="ECO:0000256" key="4">
    <source>
        <dbReference type="SAM" id="MobiDB-lite"/>
    </source>
</evidence>
<dbReference type="PROSITE" id="PS00041">
    <property type="entry name" value="HTH_ARAC_FAMILY_1"/>
    <property type="match status" value="1"/>
</dbReference>
<feature type="domain" description="HTH araC/xylS-type" evidence="5">
    <location>
        <begin position="196"/>
        <end position="293"/>
    </location>
</feature>
<organism evidence="6 7">
    <name type="scientific">Microbacterium keratanolyticum</name>
    <dbReference type="NCBI Taxonomy" id="67574"/>
    <lineage>
        <taxon>Bacteria</taxon>
        <taxon>Bacillati</taxon>
        <taxon>Actinomycetota</taxon>
        <taxon>Actinomycetes</taxon>
        <taxon>Micrococcales</taxon>
        <taxon>Microbacteriaceae</taxon>
        <taxon>Microbacterium</taxon>
    </lineage>
</organism>
<evidence type="ECO:0000256" key="2">
    <source>
        <dbReference type="ARBA" id="ARBA00023125"/>
    </source>
</evidence>
<dbReference type="SUPFAM" id="SSF46689">
    <property type="entry name" value="Homeodomain-like"/>
    <property type="match status" value="2"/>
</dbReference>
<dbReference type="GO" id="GO:0003700">
    <property type="term" value="F:DNA-binding transcription factor activity"/>
    <property type="evidence" value="ECO:0007669"/>
    <property type="project" value="InterPro"/>
</dbReference>
<evidence type="ECO:0000259" key="5">
    <source>
        <dbReference type="PROSITE" id="PS01124"/>
    </source>
</evidence>
<dbReference type="InterPro" id="IPR018060">
    <property type="entry name" value="HTH_AraC"/>
</dbReference>
<dbReference type="PANTHER" id="PTHR46796:SF13">
    <property type="entry name" value="HTH-TYPE TRANSCRIPTIONAL ACTIVATOR RHAS"/>
    <property type="match status" value="1"/>
</dbReference>
<dbReference type="Proteomes" id="UP001142325">
    <property type="component" value="Unassembled WGS sequence"/>
</dbReference>
<dbReference type="EMBL" id="BSET01000001">
    <property type="protein sequence ID" value="GLK01032.1"/>
    <property type="molecule type" value="Genomic_DNA"/>
</dbReference>
<evidence type="ECO:0000256" key="3">
    <source>
        <dbReference type="ARBA" id="ARBA00023163"/>
    </source>
</evidence>
<sequence>MTVDADALSQVLSAVDLRIGTARRERLSAGGLLPLARAGATLIYVAEGSLGTHQRLGLACRLKSDGAAFEPTGADAVRLSAGDAFLSFGRSEVALEAVDAAKVVIVDLELSDAAVRLTHDIPSTLAVYDFDAADPAAAALAAHMGIDDPAICQKRTGDLLVCRMMATTVLLAVIRAWAMSDHAAAWPSRQGDPFLDRVIAAIHDEPGREWTVARLASVGAMSRSTFAERFRSAIGRSPAEYVTEVRIDAAKRMLHAGRSVSATSRDLGYGSDEGFRRAFRRRTGMSPSAWRTTSDDLMPERRDEQVPVGLPV</sequence>
<dbReference type="PANTHER" id="PTHR46796">
    <property type="entry name" value="HTH-TYPE TRANSCRIPTIONAL ACTIVATOR RHAS-RELATED"/>
    <property type="match status" value="1"/>
</dbReference>
<dbReference type="SMART" id="SM00342">
    <property type="entry name" value="HTH_ARAC"/>
    <property type="match status" value="1"/>
</dbReference>
<keyword evidence="2" id="KW-0238">DNA-binding</keyword>
<gene>
    <name evidence="6" type="ORF">GCM10017596_07470</name>
</gene>
<dbReference type="InterPro" id="IPR018062">
    <property type="entry name" value="HTH_AraC-typ_CS"/>
</dbReference>
<reference evidence="6" key="1">
    <citation type="journal article" date="2014" name="Int. J. Syst. Evol. Microbiol.">
        <title>Complete genome sequence of Corynebacterium casei LMG S-19264T (=DSM 44701T), isolated from a smear-ripened cheese.</title>
        <authorList>
            <consortium name="US DOE Joint Genome Institute (JGI-PGF)"/>
            <person name="Walter F."/>
            <person name="Albersmeier A."/>
            <person name="Kalinowski J."/>
            <person name="Ruckert C."/>
        </authorList>
    </citation>
    <scope>NUCLEOTIDE SEQUENCE</scope>
    <source>
        <strain evidence="6">VKM Ac-1958</strain>
    </source>
</reference>
<dbReference type="RefSeq" id="WP_204938695.1">
    <property type="nucleotide sequence ID" value="NZ_BAAAUM010000001.1"/>
</dbReference>
<name>A0A9W6HQF4_9MICO</name>
<evidence type="ECO:0000256" key="1">
    <source>
        <dbReference type="ARBA" id="ARBA00023015"/>
    </source>
</evidence>
<dbReference type="InterPro" id="IPR050204">
    <property type="entry name" value="AraC_XylS_family_regulators"/>
</dbReference>
<dbReference type="InterPro" id="IPR009057">
    <property type="entry name" value="Homeodomain-like_sf"/>
</dbReference>
<evidence type="ECO:0000313" key="7">
    <source>
        <dbReference type="Proteomes" id="UP001142325"/>
    </source>
</evidence>
<keyword evidence="1" id="KW-0805">Transcription regulation</keyword>
<comment type="caution">
    <text evidence="6">The sequence shown here is derived from an EMBL/GenBank/DDBJ whole genome shotgun (WGS) entry which is preliminary data.</text>
</comment>
<dbReference type="PROSITE" id="PS01124">
    <property type="entry name" value="HTH_ARAC_FAMILY_2"/>
    <property type="match status" value="1"/>
</dbReference>
<accession>A0A9W6HQF4</accession>
<keyword evidence="7" id="KW-1185">Reference proteome</keyword>
<dbReference type="Pfam" id="PF12833">
    <property type="entry name" value="HTH_18"/>
    <property type="match status" value="1"/>
</dbReference>
<feature type="region of interest" description="Disordered" evidence="4">
    <location>
        <begin position="286"/>
        <end position="312"/>
    </location>
</feature>
<evidence type="ECO:0000313" key="6">
    <source>
        <dbReference type="EMBL" id="GLK01032.1"/>
    </source>
</evidence>
<dbReference type="GO" id="GO:0043565">
    <property type="term" value="F:sequence-specific DNA binding"/>
    <property type="evidence" value="ECO:0007669"/>
    <property type="project" value="InterPro"/>
</dbReference>
<dbReference type="Gene3D" id="1.10.10.60">
    <property type="entry name" value="Homeodomain-like"/>
    <property type="match status" value="1"/>
</dbReference>
<keyword evidence="3" id="KW-0804">Transcription</keyword>
<dbReference type="AlphaFoldDB" id="A0A9W6HQF4"/>
<protein>
    <recommendedName>
        <fullName evidence="5">HTH araC/xylS-type domain-containing protein</fullName>
    </recommendedName>
</protein>